<dbReference type="SUPFAM" id="SSF82114">
    <property type="entry name" value="Riboflavin kinase-like"/>
    <property type="match status" value="1"/>
</dbReference>
<dbReference type="UniPathway" id="UPA00277">
    <property type="reaction ID" value="UER00407"/>
</dbReference>
<keyword evidence="17" id="KW-1185">Reference proteome</keyword>
<dbReference type="PANTHER" id="PTHR22749:SF6">
    <property type="entry name" value="RIBOFLAVIN KINASE"/>
    <property type="match status" value="1"/>
</dbReference>
<dbReference type="InterPro" id="IPR015864">
    <property type="entry name" value="FAD_synthase"/>
</dbReference>
<dbReference type="OrthoDB" id="9803667at2"/>
<dbReference type="EC" id="2.7.7.2" evidence="14"/>
<evidence type="ECO:0000313" key="16">
    <source>
        <dbReference type="EMBL" id="SFP61023.1"/>
    </source>
</evidence>
<keyword evidence="10 14" id="KW-0067">ATP-binding</keyword>
<dbReference type="EC" id="2.7.1.26" evidence="14"/>
<proteinExistence type="inferred from homology"/>
<protein>
    <recommendedName>
        <fullName evidence="14">Riboflavin biosynthesis protein</fullName>
    </recommendedName>
    <domain>
        <recommendedName>
            <fullName evidence="14">Riboflavin kinase</fullName>
            <ecNumber evidence="14">2.7.1.26</ecNumber>
        </recommendedName>
        <alternativeName>
            <fullName evidence="14">Flavokinase</fullName>
        </alternativeName>
    </domain>
    <domain>
        <recommendedName>
            <fullName evidence="14">FMN adenylyltransferase</fullName>
            <ecNumber evidence="14">2.7.7.2</ecNumber>
        </recommendedName>
        <alternativeName>
            <fullName evidence="14">FAD pyrophosphorylase</fullName>
        </alternativeName>
        <alternativeName>
            <fullName evidence="14">FAD synthase</fullName>
        </alternativeName>
    </domain>
</protein>
<evidence type="ECO:0000256" key="6">
    <source>
        <dbReference type="ARBA" id="ARBA00022695"/>
    </source>
</evidence>
<dbReference type="Pfam" id="PF06574">
    <property type="entry name" value="FAD_syn"/>
    <property type="match status" value="1"/>
</dbReference>
<feature type="domain" description="Riboflavin kinase" evidence="15">
    <location>
        <begin position="183"/>
        <end position="309"/>
    </location>
</feature>
<dbReference type="GO" id="GO:0008531">
    <property type="term" value="F:riboflavin kinase activity"/>
    <property type="evidence" value="ECO:0007669"/>
    <property type="project" value="UniProtKB-UniRule"/>
</dbReference>
<dbReference type="RefSeq" id="WP_092281794.1">
    <property type="nucleotide sequence ID" value="NZ_FOXR01000001.1"/>
</dbReference>
<dbReference type="GO" id="GO:0003919">
    <property type="term" value="F:FMN adenylyltransferase activity"/>
    <property type="evidence" value="ECO:0007669"/>
    <property type="project" value="UniProtKB-UniRule"/>
</dbReference>
<dbReference type="GO" id="GO:0009398">
    <property type="term" value="P:FMN biosynthetic process"/>
    <property type="evidence" value="ECO:0007669"/>
    <property type="project" value="UniProtKB-UniRule"/>
</dbReference>
<organism evidence="16 17">
    <name type="scientific">Caldicoprobacter faecalis</name>
    <dbReference type="NCBI Taxonomy" id="937334"/>
    <lineage>
        <taxon>Bacteria</taxon>
        <taxon>Bacillati</taxon>
        <taxon>Bacillota</taxon>
        <taxon>Clostridia</taxon>
        <taxon>Caldicoprobacterales</taxon>
        <taxon>Caldicoprobacteraceae</taxon>
        <taxon>Caldicoprobacter</taxon>
    </lineage>
</organism>
<gene>
    <name evidence="16" type="ORF">SAMN05444406_10184</name>
</gene>
<evidence type="ECO:0000313" key="17">
    <source>
        <dbReference type="Proteomes" id="UP000198577"/>
    </source>
</evidence>
<dbReference type="InterPro" id="IPR002606">
    <property type="entry name" value="Riboflavin_kinase_bac"/>
</dbReference>
<keyword evidence="5 14" id="KW-0808">Transferase</keyword>
<evidence type="ECO:0000259" key="15">
    <source>
        <dbReference type="SMART" id="SM00904"/>
    </source>
</evidence>
<dbReference type="SUPFAM" id="SSF52374">
    <property type="entry name" value="Nucleotidylyl transferase"/>
    <property type="match status" value="1"/>
</dbReference>
<comment type="catalytic activity">
    <reaction evidence="13 14">
        <text>FMN + ATP + H(+) = FAD + diphosphate</text>
        <dbReference type="Rhea" id="RHEA:17237"/>
        <dbReference type="ChEBI" id="CHEBI:15378"/>
        <dbReference type="ChEBI" id="CHEBI:30616"/>
        <dbReference type="ChEBI" id="CHEBI:33019"/>
        <dbReference type="ChEBI" id="CHEBI:57692"/>
        <dbReference type="ChEBI" id="CHEBI:58210"/>
        <dbReference type="EC" id="2.7.7.2"/>
    </reaction>
</comment>
<dbReference type="UniPathway" id="UPA00276">
    <property type="reaction ID" value="UER00406"/>
</dbReference>
<evidence type="ECO:0000256" key="4">
    <source>
        <dbReference type="ARBA" id="ARBA00022643"/>
    </source>
</evidence>
<evidence type="ECO:0000256" key="7">
    <source>
        <dbReference type="ARBA" id="ARBA00022741"/>
    </source>
</evidence>
<keyword evidence="8 14" id="KW-0418">Kinase</keyword>
<dbReference type="NCBIfam" id="TIGR00083">
    <property type="entry name" value="ribF"/>
    <property type="match status" value="1"/>
</dbReference>
<dbReference type="InterPro" id="IPR023465">
    <property type="entry name" value="Riboflavin_kinase_dom_sf"/>
</dbReference>
<dbReference type="InterPro" id="IPR014729">
    <property type="entry name" value="Rossmann-like_a/b/a_fold"/>
</dbReference>
<dbReference type="GO" id="GO:0006747">
    <property type="term" value="P:FAD biosynthetic process"/>
    <property type="evidence" value="ECO:0007669"/>
    <property type="project" value="UniProtKB-UniRule"/>
</dbReference>
<dbReference type="STRING" id="937334.SAMN05444406_10184"/>
<evidence type="ECO:0000256" key="12">
    <source>
        <dbReference type="ARBA" id="ARBA00047880"/>
    </source>
</evidence>
<evidence type="ECO:0000256" key="14">
    <source>
        <dbReference type="PIRNR" id="PIRNR004491"/>
    </source>
</evidence>
<evidence type="ECO:0000256" key="10">
    <source>
        <dbReference type="ARBA" id="ARBA00022840"/>
    </source>
</evidence>
<dbReference type="NCBIfam" id="NF004162">
    <property type="entry name" value="PRK05627.1-5"/>
    <property type="match status" value="1"/>
</dbReference>
<dbReference type="InterPro" id="IPR015865">
    <property type="entry name" value="Riboflavin_kinase_bac/euk"/>
</dbReference>
<dbReference type="CDD" id="cd02064">
    <property type="entry name" value="FAD_synthetase_N"/>
    <property type="match status" value="1"/>
</dbReference>
<dbReference type="EMBL" id="FOXR01000001">
    <property type="protein sequence ID" value="SFP61023.1"/>
    <property type="molecule type" value="Genomic_DNA"/>
</dbReference>
<name>A0A1I5RR95_9FIRM</name>
<keyword evidence="4 14" id="KW-0288">FMN</keyword>
<evidence type="ECO:0000256" key="2">
    <source>
        <dbReference type="ARBA" id="ARBA00005201"/>
    </source>
</evidence>
<dbReference type="SMART" id="SM00904">
    <property type="entry name" value="Flavokinase"/>
    <property type="match status" value="1"/>
</dbReference>
<sequence>MQVIFNEKGDHSLGHPVAIALGMFDGIHKGHQALIGRLKEIKRRYGYTTMVYTFKQHPLSCLPPRKAPPQIMNLNKKILEFHRMGVDILVLNNFDEGFARTAPREFIQRFLLEKYDVRYIVVGYNYRFGYKGSGDAHLLIRMGKEKGFEVVVVPPVKVGGEVVSSSLIRKTIQQGHVARAWQYLGSPYSINGEIVRGAGRGKTLGYPTANLDIGSKNMVIPKFGVYLTCCNLDGQWLWGVTNIGRNPTFDQSGLHIETFFLGYQGGELYGKRTRLYFLRYIREERRFPSKQELVQQMDRDIAVAKNLIYKMFNV</sequence>
<keyword evidence="9 14" id="KW-0274">FAD</keyword>
<keyword evidence="11" id="KW-0511">Multifunctional enzyme</keyword>
<evidence type="ECO:0000256" key="11">
    <source>
        <dbReference type="ARBA" id="ARBA00023268"/>
    </source>
</evidence>
<dbReference type="Proteomes" id="UP000198577">
    <property type="component" value="Unassembled WGS sequence"/>
</dbReference>
<comment type="catalytic activity">
    <reaction evidence="12 14">
        <text>riboflavin + ATP = FMN + ADP + H(+)</text>
        <dbReference type="Rhea" id="RHEA:14357"/>
        <dbReference type="ChEBI" id="CHEBI:15378"/>
        <dbReference type="ChEBI" id="CHEBI:30616"/>
        <dbReference type="ChEBI" id="CHEBI:57986"/>
        <dbReference type="ChEBI" id="CHEBI:58210"/>
        <dbReference type="ChEBI" id="CHEBI:456216"/>
        <dbReference type="EC" id="2.7.1.26"/>
    </reaction>
</comment>
<evidence type="ECO:0000256" key="9">
    <source>
        <dbReference type="ARBA" id="ARBA00022827"/>
    </source>
</evidence>
<comment type="pathway">
    <text evidence="1 14">Cofactor biosynthesis; FAD biosynthesis; FAD from FMN: step 1/1.</text>
</comment>
<comment type="similarity">
    <text evidence="14">Belongs to the ribF family.</text>
</comment>
<dbReference type="PIRSF" id="PIRSF004491">
    <property type="entry name" value="FAD_Synth"/>
    <property type="match status" value="1"/>
</dbReference>
<keyword evidence="3 14" id="KW-0285">Flavoprotein</keyword>
<accession>A0A1I5RR95</accession>
<dbReference type="GO" id="GO:0005524">
    <property type="term" value="F:ATP binding"/>
    <property type="evidence" value="ECO:0007669"/>
    <property type="project" value="UniProtKB-UniRule"/>
</dbReference>
<dbReference type="GO" id="GO:0009231">
    <property type="term" value="P:riboflavin biosynthetic process"/>
    <property type="evidence" value="ECO:0007669"/>
    <property type="project" value="InterPro"/>
</dbReference>
<dbReference type="Gene3D" id="2.40.30.30">
    <property type="entry name" value="Riboflavin kinase-like"/>
    <property type="match status" value="1"/>
</dbReference>
<reference evidence="16 17" key="1">
    <citation type="submission" date="2016-10" db="EMBL/GenBank/DDBJ databases">
        <authorList>
            <person name="de Groot N.N."/>
        </authorList>
    </citation>
    <scope>NUCLEOTIDE SEQUENCE [LARGE SCALE GENOMIC DNA]</scope>
    <source>
        <strain evidence="16 17">DSM 20678</strain>
    </source>
</reference>
<dbReference type="PANTHER" id="PTHR22749">
    <property type="entry name" value="RIBOFLAVIN KINASE/FMN ADENYLYLTRANSFERASE"/>
    <property type="match status" value="1"/>
</dbReference>
<evidence type="ECO:0000256" key="1">
    <source>
        <dbReference type="ARBA" id="ARBA00004726"/>
    </source>
</evidence>
<dbReference type="FunFam" id="3.40.50.620:FF:000021">
    <property type="entry name" value="Riboflavin biosynthesis protein"/>
    <property type="match status" value="1"/>
</dbReference>
<keyword evidence="6 14" id="KW-0548">Nucleotidyltransferase</keyword>
<evidence type="ECO:0000256" key="13">
    <source>
        <dbReference type="ARBA" id="ARBA00049494"/>
    </source>
</evidence>
<evidence type="ECO:0000256" key="8">
    <source>
        <dbReference type="ARBA" id="ARBA00022777"/>
    </source>
</evidence>
<comment type="pathway">
    <text evidence="2 14">Cofactor biosynthesis; FMN biosynthesis; FMN from riboflavin (ATP route): step 1/1.</text>
</comment>
<dbReference type="InterPro" id="IPR023468">
    <property type="entry name" value="Riboflavin_kinase"/>
</dbReference>
<dbReference type="Pfam" id="PF01687">
    <property type="entry name" value="Flavokinase"/>
    <property type="match status" value="1"/>
</dbReference>
<keyword evidence="7 14" id="KW-0547">Nucleotide-binding</keyword>
<evidence type="ECO:0000256" key="3">
    <source>
        <dbReference type="ARBA" id="ARBA00022630"/>
    </source>
</evidence>
<evidence type="ECO:0000256" key="5">
    <source>
        <dbReference type="ARBA" id="ARBA00022679"/>
    </source>
</evidence>
<dbReference type="Gene3D" id="3.40.50.620">
    <property type="entry name" value="HUPs"/>
    <property type="match status" value="1"/>
</dbReference>
<dbReference type="AlphaFoldDB" id="A0A1I5RR95"/>